<feature type="domain" description="MacB-like periplasmic core" evidence="9">
    <location>
        <begin position="553"/>
        <end position="665"/>
    </location>
</feature>
<evidence type="ECO:0000256" key="7">
    <source>
        <dbReference type="SAM" id="Phobius"/>
    </source>
</evidence>
<dbReference type="Proteomes" id="UP001302349">
    <property type="component" value="Chromosome"/>
</dbReference>
<feature type="transmembrane region" description="Helical" evidence="7">
    <location>
        <begin position="737"/>
        <end position="765"/>
    </location>
</feature>
<feature type="transmembrane region" description="Helical" evidence="7">
    <location>
        <begin position="793"/>
        <end position="816"/>
    </location>
</feature>
<accession>A0ABZ0IVB9</accession>
<sequence length="865" mass="96799">MSHPHLPKFWFRLLQWFCREELFEELQGDLEEAFEENIESVGLQRARRIYRLEVLKLFRLSVIKKPAGVRVSQLPGNYITTSVRAMKHNPFYIAANILGMALALSIGTIGYFNYRFNDTFNEYFPQAASIYKVNGLRTAESTVGTSPGALAPALHLAGIAAFRYHNESIAVKLANQSSEGGGHKLFMEGLSFTDPGFIRHFDLANLNKEPLPALSHGEVYVSDETAMKFFGDPYPVGKLLTVILPNHQEQLLTVKDVFRKLPNNTSFRLSIIADFEHLSDFYGIDENSWSNWVDGTFVYAPEGDMTRLVSQMNTYLDVQNQANKDLQISEYRLDNILEWPALEASLHNSAFVPQMHPAAVAGTLGSAIGILLLACFNFINTSIALSGNRLKEIAVRKVLGGNRTSTITQFILENFLMIGVAVVIALGLTYYMIPGYNAMMSYEIIQPDQIPWTTFVYFGLVLVLCVGLMASAYPALYISKFPSLAIFRNKVVLSGKNRLMTVLLTFQFALCFYNIFGLLVTTDNAWYQERLGRGYDLGGVINIPLSDPQQYTLLEDRLKQQTDVRQIAGTSSLVGFSFNNSSIDFNGQEYEVAELGVGAGYLETLEIRLINGSLFSGNGTHTGEPRKEAVINSMLEDQLGGDALNKPIVVDGDRYTIIGVVEDFNLRQIMFNNKIKPCVMRLMRPQSYGYATLKTDGLATGKNRELEALWYELFPQELYGGFLQEDVMQQVRQTNFIMINISMIVATISILISIVGLYTLISLIAQKRKKEFGIRKVMGASWQQITQLLGRDIYWILGIAAIIGLAGGSAVMHSVLDGIYAYHIDISIIHYVWPVMIILGIVVGAVGYKMMQTSKLNPVEQLRVE</sequence>
<evidence type="ECO:0000256" key="3">
    <source>
        <dbReference type="ARBA" id="ARBA00022692"/>
    </source>
</evidence>
<dbReference type="Pfam" id="PF02687">
    <property type="entry name" value="FtsX"/>
    <property type="match status" value="2"/>
</dbReference>
<protein>
    <submittedName>
        <fullName evidence="10">FtsX-like permease family protein</fullName>
    </submittedName>
</protein>
<comment type="subcellular location">
    <subcellularLocation>
        <location evidence="1">Cell membrane</location>
        <topology evidence="1">Multi-pass membrane protein</topology>
    </subcellularLocation>
</comment>
<feature type="transmembrane region" description="Helical" evidence="7">
    <location>
        <begin position="91"/>
        <end position="112"/>
    </location>
</feature>
<feature type="transmembrane region" description="Helical" evidence="7">
    <location>
        <begin position="828"/>
        <end position="848"/>
    </location>
</feature>
<dbReference type="InterPro" id="IPR025857">
    <property type="entry name" value="MacB_PCD"/>
</dbReference>
<evidence type="ECO:0000259" key="8">
    <source>
        <dbReference type="Pfam" id="PF02687"/>
    </source>
</evidence>
<reference evidence="10 11" key="1">
    <citation type="journal article" date="2023" name="Microbiol. Resour. Announc.">
        <title>Complete Genome Sequence of Imperialibacter roseus strain P4T.</title>
        <authorList>
            <person name="Tizabi D.R."/>
            <person name="Bachvaroff T."/>
            <person name="Hill R.T."/>
        </authorList>
    </citation>
    <scope>NUCLEOTIDE SEQUENCE [LARGE SCALE GENOMIC DNA]</scope>
    <source>
        <strain evidence="10 11">P4T</strain>
    </source>
</reference>
<organism evidence="10 11">
    <name type="scientific">Imperialibacter roseus</name>
    <dbReference type="NCBI Taxonomy" id="1324217"/>
    <lineage>
        <taxon>Bacteria</taxon>
        <taxon>Pseudomonadati</taxon>
        <taxon>Bacteroidota</taxon>
        <taxon>Cytophagia</taxon>
        <taxon>Cytophagales</taxon>
        <taxon>Flammeovirgaceae</taxon>
        <taxon>Imperialibacter</taxon>
    </lineage>
</organism>
<feature type="domain" description="ABC3 transporter permease C-terminal" evidence="8">
    <location>
        <begin position="743"/>
        <end position="857"/>
    </location>
</feature>
<keyword evidence="11" id="KW-1185">Reference proteome</keyword>
<keyword evidence="2" id="KW-1003">Cell membrane</keyword>
<keyword evidence="4 7" id="KW-1133">Transmembrane helix</keyword>
<feature type="domain" description="ABC3 transporter permease C-terminal" evidence="8">
    <location>
        <begin position="367"/>
        <end position="481"/>
    </location>
</feature>
<dbReference type="NCBIfam" id="NF038404">
    <property type="entry name" value="perm_prefix_2"/>
    <property type="match status" value="1"/>
</dbReference>
<feature type="transmembrane region" description="Helical" evidence="7">
    <location>
        <begin position="415"/>
        <end position="433"/>
    </location>
</feature>
<evidence type="ECO:0000256" key="5">
    <source>
        <dbReference type="ARBA" id="ARBA00023136"/>
    </source>
</evidence>
<evidence type="ECO:0000259" key="9">
    <source>
        <dbReference type="Pfam" id="PF12704"/>
    </source>
</evidence>
<evidence type="ECO:0000256" key="2">
    <source>
        <dbReference type="ARBA" id="ARBA00022475"/>
    </source>
</evidence>
<dbReference type="InterPro" id="IPR003838">
    <property type="entry name" value="ABC3_permease_C"/>
</dbReference>
<keyword evidence="5 7" id="KW-0472">Membrane</keyword>
<gene>
    <name evidence="10" type="ORF">RT717_10175</name>
</gene>
<feature type="transmembrane region" description="Helical" evidence="7">
    <location>
        <begin position="358"/>
        <end position="379"/>
    </location>
</feature>
<dbReference type="EMBL" id="CP136051">
    <property type="protein sequence ID" value="WOK09000.1"/>
    <property type="molecule type" value="Genomic_DNA"/>
</dbReference>
<dbReference type="RefSeq" id="WP_317491627.1">
    <property type="nucleotide sequence ID" value="NZ_CP136051.1"/>
</dbReference>
<dbReference type="InterPro" id="IPR047699">
    <property type="entry name" value="Permease_put_prefix"/>
</dbReference>
<feature type="transmembrane region" description="Helical" evidence="7">
    <location>
        <begin position="499"/>
        <end position="520"/>
    </location>
</feature>
<keyword evidence="3 7" id="KW-0812">Transmembrane</keyword>
<evidence type="ECO:0000256" key="6">
    <source>
        <dbReference type="ARBA" id="ARBA00038076"/>
    </source>
</evidence>
<dbReference type="PANTHER" id="PTHR30572">
    <property type="entry name" value="MEMBRANE COMPONENT OF TRANSPORTER-RELATED"/>
    <property type="match status" value="1"/>
</dbReference>
<proteinExistence type="inferred from homology"/>
<evidence type="ECO:0000256" key="1">
    <source>
        <dbReference type="ARBA" id="ARBA00004651"/>
    </source>
</evidence>
<dbReference type="InterPro" id="IPR050250">
    <property type="entry name" value="Macrolide_Exporter_MacB"/>
</dbReference>
<name>A0ABZ0IVB9_9BACT</name>
<evidence type="ECO:0000313" key="10">
    <source>
        <dbReference type="EMBL" id="WOK09000.1"/>
    </source>
</evidence>
<feature type="transmembrane region" description="Helical" evidence="7">
    <location>
        <begin position="455"/>
        <end position="478"/>
    </location>
</feature>
<dbReference type="Pfam" id="PF12704">
    <property type="entry name" value="MacB_PCD"/>
    <property type="match status" value="1"/>
</dbReference>
<evidence type="ECO:0000256" key="4">
    <source>
        <dbReference type="ARBA" id="ARBA00022989"/>
    </source>
</evidence>
<evidence type="ECO:0000313" key="11">
    <source>
        <dbReference type="Proteomes" id="UP001302349"/>
    </source>
</evidence>
<dbReference type="PANTHER" id="PTHR30572:SF4">
    <property type="entry name" value="ABC TRANSPORTER PERMEASE YTRF"/>
    <property type="match status" value="1"/>
</dbReference>
<comment type="similarity">
    <text evidence="6">Belongs to the ABC-4 integral membrane protein family.</text>
</comment>